<dbReference type="Gene3D" id="2.60.40.10">
    <property type="entry name" value="Immunoglobulins"/>
    <property type="match status" value="2"/>
</dbReference>
<dbReference type="GO" id="GO:0005911">
    <property type="term" value="C:cell-cell junction"/>
    <property type="evidence" value="ECO:0007669"/>
    <property type="project" value="TreeGrafter"/>
</dbReference>
<dbReference type="InterPro" id="IPR036179">
    <property type="entry name" value="Ig-like_dom_sf"/>
</dbReference>
<keyword evidence="11" id="KW-1185">Reference proteome</keyword>
<feature type="domain" description="Ig-like" evidence="9">
    <location>
        <begin position="58"/>
        <end position="149"/>
    </location>
</feature>
<evidence type="ECO:0000256" key="4">
    <source>
        <dbReference type="ARBA" id="ARBA00023180"/>
    </source>
</evidence>
<proteinExistence type="predicted"/>
<organism evidence="10 11">
    <name type="scientific">Takifugu rubripes</name>
    <name type="common">Japanese pufferfish</name>
    <name type="synonym">Fugu rubripes</name>
    <dbReference type="NCBI Taxonomy" id="31033"/>
    <lineage>
        <taxon>Eukaryota</taxon>
        <taxon>Metazoa</taxon>
        <taxon>Chordata</taxon>
        <taxon>Craniata</taxon>
        <taxon>Vertebrata</taxon>
        <taxon>Euteleostomi</taxon>
        <taxon>Actinopterygii</taxon>
        <taxon>Neopterygii</taxon>
        <taxon>Teleostei</taxon>
        <taxon>Neoteleostei</taxon>
        <taxon>Acanthomorphata</taxon>
        <taxon>Eupercaria</taxon>
        <taxon>Tetraodontiformes</taxon>
        <taxon>Tetradontoidea</taxon>
        <taxon>Tetraodontidae</taxon>
        <taxon>Takifugu</taxon>
    </lineage>
</organism>
<dbReference type="OrthoDB" id="9932757at2759"/>
<accession>H2V1L5</accession>
<dbReference type="GeneTree" id="ENSGT00940000158944"/>
<dbReference type="Proteomes" id="UP000005226">
    <property type="component" value="Chromosome 21"/>
</dbReference>
<dbReference type="eggNOG" id="ENOG502RYF2">
    <property type="taxonomic scope" value="Eukaryota"/>
</dbReference>
<dbReference type="SUPFAM" id="SSF48726">
    <property type="entry name" value="Immunoglobulin"/>
    <property type="match status" value="2"/>
</dbReference>
<keyword evidence="4" id="KW-0325">Glycoprotein</keyword>
<dbReference type="GO" id="GO:0005886">
    <property type="term" value="C:plasma membrane"/>
    <property type="evidence" value="ECO:0007669"/>
    <property type="project" value="TreeGrafter"/>
</dbReference>
<gene>
    <name evidence="10" type="primary">emb</name>
</gene>
<dbReference type="InterPro" id="IPR013151">
    <property type="entry name" value="Immunoglobulin_dom"/>
</dbReference>
<feature type="chain" id="PRO_5025361889" evidence="8">
    <location>
        <begin position="48"/>
        <end position="331"/>
    </location>
</feature>
<keyword evidence="5" id="KW-0393">Immunoglobulin domain</keyword>
<dbReference type="STRING" id="31033.ENSTRUP00000043095"/>
<dbReference type="CTD" id="133418"/>
<dbReference type="InterPro" id="IPR007110">
    <property type="entry name" value="Ig-like_dom"/>
</dbReference>
<keyword evidence="3" id="KW-1015">Disulfide bond</keyword>
<reference evidence="10 11" key="1">
    <citation type="journal article" date="2011" name="Genome Biol. Evol.">
        <title>Integration of the genetic map and genome assembly of fugu facilitates insights into distinct features of genome evolution in teleosts and mammals.</title>
        <authorList>
            <person name="Kai W."/>
            <person name="Kikuchi K."/>
            <person name="Tohari S."/>
            <person name="Chew A.K."/>
            <person name="Tay A."/>
            <person name="Fujiwara A."/>
            <person name="Hosoya S."/>
            <person name="Suetake H."/>
            <person name="Naruse K."/>
            <person name="Brenner S."/>
            <person name="Suzuki Y."/>
            <person name="Venkatesh B."/>
        </authorList>
    </citation>
    <scope>NUCLEOTIDE SEQUENCE [LARGE SCALE GENOMIC DNA]</scope>
</reference>
<reference evidence="10" key="2">
    <citation type="submission" date="2025-08" db="UniProtKB">
        <authorList>
            <consortium name="Ensembl"/>
        </authorList>
    </citation>
    <scope>IDENTIFICATION</scope>
</reference>
<sequence length="331" mass="37076">MQQAERREVREKAACSAERSTPLIMVASWKQLFFHLLLLLCCRLTQTKSAGPSAPPEPPSSPLPTLSKRVVLKGDVYMERVEVVSPVILELECNWTGDADRHPNVTGFWSKDGTEIEESRLTVPLKNEHYHLQRKFNIVSQENLGNYSCVFGGDAKINFVLAAPQMGEVRDKPIVSYVGDTALITCKMEDTKPPPTTWIWYKANGTEKEQILAATESQRHEIKNQERKTRLVVHNLTEADSGSYFCSAVYAISSTLGHVELKVITFYEPLKPFMAIVIEVTVLVAAILLYEKSRSKKTSSEGNEDNDQANTLTPGENDASESNSSVRQRKM</sequence>
<dbReference type="GO" id="GO:0050839">
    <property type="term" value="F:cell adhesion molecule binding"/>
    <property type="evidence" value="ECO:0007669"/>
    <property type="project" value="TreeGrafter"/>
</dbReference>
<dbReference type="RefSeq" id="XP_029685897.1">
    <property type="nucleotide sequence ID" value="XM_029830037.1"/>
</dbReference>
<protein>
    <submittedName>
        <fullName evidence="10">Embigin</fullName>
    </submittedName>
</protein>
<dbReference type="InterPro" id="IPR013783">
    <property type="entry name" value="Ig-like_fold"/>
</dbReference>
<keyword evidence="2 7" id="KW-0472">Membrane</keyword>
<dbReference type="PANTHER" id="PTHR11640">
    <property type="entry name" value="NEPHRIN"/>
    <property type="match status" value="1"/>
</dbReference>
<feature type="region of interest" description="Disordered" evidence="6">
    <location>
        <begin position="295"/>
        <end position="331"/>
    </location>
</feature>
<dbReference type="GO" id="GO:0098609">
    <property type="term" value="P:cell-cell adhesion"/>
    <property type="evidence" value="ECO:0007669"/>
    <property type="project" value="TreeGrafter"/>
</dbReference>
<keyword evidence="8" id="KW-0732">Signal</keyword>
<dbReference type="PANTHER" id="PTHR11640:SF158">
    <property type="entry name" value="V-SET AND IMMUNOGLOBULIN DOMAIN-CONTAINING PROTEIN 10-LIKE 2"/>
    <property type="match status" value="1"/>
</dbReference>
<comment type="subcellular location">
    <subcellularLocation>
        <location evidence="1">Membrane</location>
        <topology evidence="1">Single-pass type I membrane protein</topology>
    </subcellularLocation>
</comment>
<evidence type="ECO:0000256" key="6">
    <source>
        <dbReference type="SAM" id="MobiDB-lite"/>
    </source>
</evidence>
<feature type="compositionally biased region" description="Polar residues" evidence="6">
    <location>
        <begin position="308"/>
        <end position="331"/>
    </location>
</feature>
<keyword evidence="7" id="KW-0812">Transmembrane</keyword>
<feature type="signal peptide" evidence="8">
    <location>
        <begin position="1"/>
        <end position="47"/>
    </location>
</feature>
<dbReference type="CDD" id="cd00096">
    <property type="entry name" value="Ig"/>
    <property type="match status" value="1"/>
</dbReference>
<dbReference type="InterPro" id="IPR051275">
    <property type="entry name" value="Cell_adhesion_signaling"/>
</dbReference>
<dbReference type="KEGG" id="tru:101073934"/>
<evidence type="ECO:0000256" key="7">
    <source>
        <dbReference type="SAM" id="Phobius"/>
    </source>
</evidence>
<evidence type="ECO:0000256" key="5">
    <source>
        <dbReference type="ARBA" id="ARBA00023319"/>
    </source>
</evidence>
<dbReference type="InParanoid" id="H2V1L5"/>
<name>H2V1L5_TAKRU</name>
<dbReference type="PROSITE" id="PS50835">
    <property type="entry name" value="IG_LIKE"/>
    <property type="match status" value="2"/>
</dbReference>
<evidence type="ECO:0000256" key="3">
    <source>
        <dbReference type="ARBA" id="ARBA00023157"/>
    </source>
</evidence>
<dbReference type="Ensembl" id="ENSTRUT00000043240.3">
    <property type="protein sequence ID" value="ENSTRUP00000043095.3"/>
    <property type="gene ID" value="ENSTRUG00000016822.3"/>
</dbReference>
<dbReference type="AlphaFoldDB" id="H2V1L5"/>
<evidence type="ECO:0000313" key="10">
    <source>
        <dbReference type="Ensembl" id="ENSTRUP00000043095.3"/>
    </source>
</evidence>
<dbReference type="OMA" id="KGSYWCH"/>
<keyword evidence="7" id="KW-1133">Transmembrane helix</keyword>
<evidence type="ECO:0000313" key="11">
    <source>
        <dbReference type="Proteomes" id="UP000005226"/>
    </source>
</evidence>
<evidence type="ECO:0000256" key="2">
    <source>
        <dbReference type="ARBA" id="ARBA00023136"/>
    </source>
</evidence>
<dbReference type="InterPro" id="IPR003599">
    <property type="entry name" value="Ig_sub"/>
</dbReference>
<evidence type="ECO:0000256" key="1">
    <source>
        <dbReference type="ARBA" id="ARBA00004479"/>
    </source>
</evidence>
<feature type="domain" description="Ig-like" evidence="9">
    <location>
        <begin position="164"/>
        <end position="265"/>
    </location>
</feature>
<dbReference type="SMART" id="SM00409">
    <property type="entry name" value="IG"/>
    <property type="match status" value="1"/>
</dbReference>
<dbReference type="GeneID" id="101073934"/>
<evidence type="ECO:0000256" key="8">
    <source>
        <dbReference type="SAM" id="SignalP"/>
    </source>
</evidence>
<dbReference type="HOGENOM" id="CLU_065379_1_0_1"/>
<reference evidence="10" key="3">
    <citation type="submission" date="2025-09" db="UniProtKB">
        <authorList>
            <consortium name="Ensembl"/>
        </authorList>
    </citation>
    <scope>IDENTIFICATION</scope>
</reference>
<dbReference type="Pfam" id="PF00047">
    <property type="entry name" value="ig"/>
    <property type="match status" value="1"/>
</dbReference>
<evidence type="ECO:0000259" key="9">
    <source>
        <dbReference type="PROSITE" id="PS50835"/>
    </source>
</evidence>
<feature type="transmembrane region" description="Helical" evidence="7">
    <location>
        <begin position="272"/>
        <end position="290"/>
    </location>
</feature>